<dbReference type="RefSeq" id="WP_144048347.1">
    <property type="nucleotide sequence ID" value="NZ_CP041614.1"/>
</dbReference>
<dbReference type="InterPro" id="IPR001867">
    <property type="entry name" value="OmpR/PhoB-type_DNA-bd"/>
</dbReference>
<evidence type="ECO:0000313" key="5">
    <source>
        <dbReference type="EMBL" id="QDO86038.1"/>
    </source>
</evidence>
<organism evidence="5 6">
    <name type="scientific">Shewanella psychropiezotolerans</name>
    <dbReference type="NCBI Taxonomy" id="2593655"/>
    <lineage>
        <taxon>Bacteria</taxon>
        <taxon>Pseudomonadati</taxon>
        <taxon>Pseudomonadota</taxon>
        <taxon>Gammaproteobacteria</taxon>
        <taxon>Alteromonadales</taxon>
        <taxon>Shewanellaceae</taxon>
        <taxon>Shewanella</taxon>
    </lineage>
</organism>
<dbReference type="InterPro" id="IPR016032">
    <property type="entry name" value="Sig_transdc_resp-reg_C-effctor"/>
</dbReference>
<keyword evidence="1 2" id="KW-0238">DNA-binding</keyword>
<dbReference type="CDD" id="cd00383">
    <property type="entry name" value="trans_reg_C"/>
    <property type="match status" value="1"/>
</dbReference>
<evidence type="ECO:0000256" key="3">
    <source>
        <dbReference type="SAM" id="Phobius"/>
    </source>
</evidence>
<dbReference type="EMBL" id="CP041614">
    <property type="protein sequence ID" value="QDO86038.1"/>
    <property type="molecule type" value="Genomic_DNA"/>
</dbReference>
<gene>
    <name evidence="5" type="ORF">FM037_25750</name>
</gene>
<accession>A0ABX5X7Y9</accession>
<reference evidence="5 6" key="1">
    <citation type="submission" date="2019-07" db="EMBL/GenBank/DDBJ databases">
        <title>Shewanella sp. YLB-06 whole genomic sequence.</title>
        <authorList>
            <person name="Yu L."/>
        </authorList>
    </citation>
    <scope>NUCLEOTIDE SEQUENCE [LARGE SCALE GENOMIC DNA]</scope>
    <source>
        <strain evidence="5 6">YLB-06</strain>
    </source>
</reference>
<dbReference type="PROSITE" id="PS51755">
    <property type="entry name" value="OMPR_PHOB"/>
    <property type="match status" value="1"/>
</dbReference>
<protein>
    <submittedName>
        <fullName evidence="5">CadC family transcriptional regulator</fullName>
    </submittedName>
</protein>
<feature type="transmembrane region" description="Helical" evidence="3">
    <location>
        <begin position="124"/>
        <end position="143"/>
    </location>
</feature>
<evidence type="ECO:0000256" key="2">
    <source>
        <dbReference type="PROSITE-ProRule" id="PRU01091"/>
    </source>
</evidence>
<evidence type="ECO:0000313" key="6">
    <source>
        <dbReference type="Proteomes" id="UP000315947"/>
    </source>
</evidence>
<sequence>MLKVTPYLELDSEAKHLIDHTSGKTIGLTFSESAILTYLLSTPDVICGKEVLLEQGWPDRVVAATSLTQCISTLRKKLEPYPEVQLKTIARRGYQVHVSARPDTKVSQVKDSDSIETARWHVSLVVKVAGVLMLLLVIGIGWFNSDHYSVIEETSQWHADKHIPLNIGGTLASARLIYPDGVNELQSDMWQKHIAPETNLVDGVDKFNAFALTDGSHYSFAACPYGEQGTCPGEHLINITAIDLKPASLNMSQFIPLTDKMESRIRYNRILIPNNQVYEPDPLADDDVTPQLIEHNYHGDVYFPVANELLVRADLSISLVFEGDSTGKFYSSTCITDEDCLTTPIKYKVRGQFKLYQQTINDMSVDVFKVIVSQKDLIKPDTVSSSAMHFYREIRKHNIRDEELYYYRIYKDDKTAVWIVPLMGSIVAWTKYERVEL</sequence>
<feature type="domain" description="OmpR/PhoB-type" evidence="4">
    <location>
        <begin position="1"/>
        <end position="98"/>
    </location>
</feature>
<keyword evidence="3" id="KW-0472">Membrane</keyword>
<dbReference type="SUPFAM" id="SSF46894">
    <property type="entry name" value="C-terminal effector domain of the bipartite response regulators"/>
    <property type="match status" value="1"/>
</dbReference>
<dbReference type="Pfam" id="PF00486">
    <property type="entry name" value="Trans_reg_C"/>
    <property type="match status" value="1"/>
</dbReference>
<feature type="DNA-binding region" description="OmpR/PhoB-type" evidence="2">
    <location>
        <begin position="1"/>
        <end position="98"/>
    </location>
</feature>
<keyword evidence="3" id="KW-0812">Transmembrane</keyword>
<dbReference type="Proteomes" id="UP000315947">
    <property type="component" value="Chromosome"/>
</dbReference>
<keyword evidence="6" id="KW-1185">Reference proteome</keyword>
<keyword evidence="3" id="KW-1133">Transmembrane helix</keyword>
<name>A0ABX5X7Y9_9GAMM</name>
<dbReference type="InterPro" id="IPR036388">
    <property type="entry name" value="WH-like_DNA-bd_sf"/>
</dbReference>
<dbReference type="Gene3D" id="1.10.10.10">
    <property type="entry name" value="Winged helix-like DNA-binding domain superfamily/Winged helix DNA-binding domain"/>
    <property type="match status" value="1"/>
</dbReference>
<proteinExistence type="predicted"/>
<evidence type="ECO:0000256" key="1">
    <source>
        <dbReference type="ARBA" id="ARBA00023125"/>
    </source>
</evidence>
<evidence type="ECO:0000259" key="4">
    <source>
        <dbReference type="PROSITE" id="PS51755"/>
    </source>
</evidence>
<dbReference type="SMART" id="SM00862">
    <property type="entry name" value="Trans_reg_C"/>
    <property type="match status" value="1"/>
</dbReference>